<dbReference type="CDD" id="cd00866">
    <property type="entry name" value="PEBP_euk"/>
    <property type="match status" value="1"/>
</dbReference>
<dbReference type="PANTHER" id="PTHR11362:SF82">
    <property type="entry name" value="PHOSPHATIDYLETHANOLAMINE-BINDING PROTEIN 4"/>
    <property type="match status" value="1"/>
</dbReference>
<dbReference type="PANTHER" id="PTHR11362">
    <property type="entry name" value="PHOSPHATIDYLETHANOLAMINE-BINDING PROTEIN"/>
    <property type="match status" value="1"/>
</dbReference>
<gene>
    <name evidence="1" type="ORF">CTOB1V02_LOCUS370</name>
</gene>
<dbReference type="AlphaFoldDB" id="A0A7R8ZG84"/>
<dbReference type="SUPFAM" id="SSF49777">
    <property type="entry name" value="PEBP-like"/>
    <property type="match status" value="1"/>
</dbReference>
<name>A0A7R8ZG84_9CRUS</name>
<accession>A0A7R8ZG84</accession>
<dbReference type="InterPro" id="IPR008914">
    <property type="entry name" value="PEBP"/>
</dbReference>
<organism evidence="1">
    <name type="scientific">Cyprideis torosa</name>
    <dbReference type="NCBI Taxonomy" id="163714"/>
    <lineage>
        <taxon>Eukaryota</taxon>
        <taxon>Metazoa</taxon>
        <taxon>Ecdysozoa</taxon>
        <taxon>Arthropoda</taxon>
        <taxon>Crustacea</taxon>
        <taxon>Oligostraca</taxon>
        <taxon>Ostracoda</taxon>
        <taxon>Podocopa</taxon>
        <taxon>Podocopida</taxon>
        <taxon>Cytherocopina</taxon>
        <taxon>Cytheroidea</taxon>
        <taxon>Cytherideidae</taxon>
        <taxon>Cyprideis</taxon>
    </lineage>
</organism>
<dbReference type="InterPro" id="IPR035810">
    <property type="entry name" value="PEBP_euk"/>
</dbReference>
<evidence type="ECO:0000313" key="1">
    <source>
        <dbReference type="EMBL" id="CAD7222359.1"/>
    </source>
</evidence>
<dbReference type="InterPro" id="IPR036610">
    <property type="entry name" value="PEBP-like_sf"/>
</dbReference>
<dbReference type="OrthoDB" id="2506647at2759"/>
<dbReference type="EMBL" id="OB660050">
    <property type="protein sequence ID" value="CAD7222359.1"/>
    <property type="molecule type" value="Genomic_DNA"/>
</dbReference>
<dbReference type="Gene3D" id="3.90.280.10">
    <property type="entry name" value="PEBP-like"/>
    <property type="match status" value="1"/>
</dbReference>
<protein>
    <submittedName>
        <fullName evidence="1">Uncharacterized protein</fullName>
    </submittedName>
</protein>
<sequence>MALSLEAAFSGQQITADLSISSIPKKELAVIYPPPNHTVIETGKEYTPDQTSEEPVRFEVIGDEASDKLYTLMMIDPDAPSRENPKFRSWMHYLVMNVPVGQHGYLAHKNGDLIVEYMGPKPPAGTKQHRYIFLLFEQGGKRLTHSKSLANNRKSFNLAEFLKQHSLGVPSAGNFFLAQNH</sequence>
<dbReference type="Pfam" id="PF01161">
    <property type="entry name" value="PBP"/>
    <property type="match status" value="1"/>
</dbReference>
<reference evidence="1" key="1">
    <citation type="submission" date="2020-11" db="EMBL/GenBank/DDBJ databases">
        <authorList>
            <person name="Tran Van P."/>
        </authorList>
    </citation>
    <scope>NUCLEOTIDE SEQUENCE</scope>
</reference>
<proteinExistence type="predicted"/>